<dbReference type="GO" id="GO:0000287">
    <property type="term" value="F:magnesium ion binding"/>
    <property type="evidence" value="ECO:0007669"/>
    <property type="project" value="UniProtKB-UniRule"/>
</dbReference>
<feature type="coiled-coil region" evidence="14">
    <location>
        <begin position="59"/>
        <end position="86"/>
    </location>
</feature>
<dbReference type="InterPro" id="IPR006195">
    <property type="entry name" value="aa-tRNA-synth_II"/>
</dbReference>
<evidence type="ECO:0000313" key="16">
    <source>
        <dbReference type="EMBL" id="QBI21560.1"/>
    </source>
</evidence>
<evidence type="ECO:0000256" key="9">
    <source>
        <dbReference type="ARBA" id="ARBA00022842"/>
    </source>
</evidence>
<dbReference type="PROSITE" id="PS50862">
    <property type="entry name" value="AA_TRNA_LIGASE_II"/>
    <property type="match status" value="1"/>
</dbReference>
<dbReference type="Pfam" id="PF01409">
    <property type="entry name" value="tRNA-synt_2d"/>
    <property type="match status" value="1"/>
</dbReference>
<sequence length="345" mass="38119">MTDTATTDEVTRLRDAGLAALRAAGDLDELDAARSAHLGKKSALAQVQRTLGQLDDDQRRELGRAINAAREELAEAEAARRVELEAERDRHQLAAEAVDVTLPPRVPRQGRLHPVQETMEAMLDVLIGLGYRVAEGPEVETDWHNFDALNTPPDHPARSLQDTIYVHPIDGQAQVGEDGSTGILLRTQTSPVQIRTMLAQDPPLYVAMPGRVFRADTTDATHLPMFHQIEGLAVDRDLSFADLKGSLVVAARALLGEDVRLRFRPHFFPFTEPSCELDAWYGGKWMELLGAGMVHPNVLTAGGLDPDAYRGFAWGMGVDRLAMLRHDIGDLRLFVENDLRFLESL</sequence>
<keyword evidence="6 13" id="KW-0479">Metal-binding</keyword>
<organism evidence="16 17">
    <name type="scientific">Egibacter rhizosphaerae</name>
    <dbReference type="NCBI Taxonomy" id="1670831"/>
    <lineage>
        <taxon>Bacteria</taxon>
        <taxon>Bacillati</taxon>
        <taxon>Actinomycetota</taxon>
        <taxon>Nitriliruptoria</taxon>
        <taxon>Egibacterales</taxon>
        <taxon>Egibacteraceae</taxon>
        <taxon>Egibacter</taxon>
    </lineage>
</organism>
<feature type="binding site" evidence="13">
    <location>
        <position position="272"/>
    </location>
    <ligand>
        <name>Mg(2+)</name>
        <dbReference type="ChEBI" id="CHEBI:18420"/>
        <note>shared with beta subunit</note>
    </ligand>
</feature>
<keyword evidence="11 13" id="KW-0030">Aminoacyl-tRNA synthetase</keyword>
<comment type="cofactor">
    <cofactor evidence="13">
        <name>Mg(2+)</name>
        <dbReference type="ChEBI" id="CHEBI:18420"/>
    </cofactor>
    <text evidence="13">Binds 2 magnesium ions per tetramer.</text>
</comment>
<dbReference type="GO" id="GO:0006432">
    <property type="term" value="P:phenylalanyl-tRNA aminoacylation"/>
    <property type="evidence" value="ECO:0007669"/>
    <property type="project" value="UniProtKB-UniRule"/>
</dbReference>
<accession>A0A411YK52</accession>
<protein>
    <recommendedName>
        <fullName evidence="13">Phenylalanine--tRNA ligase alpha subunit</fullName>
        <ecNumber evidence="13">6.1.1.20</ecNumber>
    </recommendedName>
    <alternativeName>
        <fullName evidence="13">Phenylalanyl-tRNA synthetase alpha subunit</fullName>
        <shortName evidence="13">PheRS</shortName>
    </alternativeName>
</protein>
<evidence type="ECO:0000256" key="4">
    <source>
        <dbReference type="ARBA" id="ARBA00022490"/>
    </source>
</evidence>
<keyword evidence="5 13" id="KW-0436">Ligase</keyword>
<dbReference type="Gene3D" id="3.30.930.10">
    <property type="entry name" value="Bira Bifunctional Protein, Domain 2"/>
    <property type="match status" value="1"/>
</dbReference>
<dbReference type="GO" id="GO:0005524">
    <property type="term" value="F:ATP binding"/>
    <property type="evidence" value="ECO:0007669"/>
    <property type="project" value="UniProtKB-UniRule"/>
</dbReference>
<dbReference type="AlphaFoldDB" id="A0A411YK52"/>
<keyword evidence="17" id="KW-1185">Reference proteome</keyword>
<dbReference type="RefSeq" id="WP_131156552.1">
    <property type="nucleotide sequence ID" value="NZ_CP036402.1"/>
</dbReference>
<keyword evidence="7 13" id="KW-0547">Nucleotide-binding</keyword>
<dbReference type="InterPro" id="IPR004529">
    <property type="entry name" value="Phe-tRNA-synth_IIc_asu"/>
</dbReference>
<reference evidence="16 17" key="1">
    <citation type="submission" date="2019-01" db="EMBL/GenBank/DDBJ databases">
        <title>Egibacter rhizosphaerae EGI 80759T.</title>
        <authorList>
            <person name="Chen D.-D."/>
            <person name="Tian Y."/>
            <person name="Jiao J.-Y."/>
            <person name="Zhang X.-T."/>
            <person name="Zhang Y.-G."/>
            <person name="Zhang Y."/>
            <person name="Xiao M."/>
            <person name="Shu W.-S."/>
            <person name="Li W.-J."/>
        </authorList>
    </citation>
    <scope>NUCLEOTIDE SEQUENCE [LARGE SCALE GENOMIC DNA]</scope>
    <source>
        <strain evidence="16 17">EGI 80759</strain>
    </source>
</reference>
<dbReference type="SUPFAM" id="SSF55681">
    <property type="entry name" value="Class II aaRS and biotin synthetases"/>
    <property type="match status" value="1"/>
</dbReference>
<comment type="subunit">
    <text evidence="3 13">Tetramer of two alpha and two beta subunits.</text>
</comment>
<dbReference type="PANTHER" id="PTHR11538:SF41">
    <property type="entry name" value="PHENYLALANINE--TRNA LIGASE, MITOCHONDRIAL"/>
    <property type="match status" value="1"/>
</dbReference>
<keyword evidence="8 13" id="KW-0067">ATP-binding</keyword>
<feature type="domain" description="Aminoacyl-transfer RNA synthetases class-II family profile" evidence="15">
    <location>
        <begin position="130"/>
        <end position="324"/>
    </location>
</feature>
<keyword evidence="14" id="KW-0175">Coiled coil</keyword>
<evidence type="ECO:0000256" key="8">
    <source>
        <dbReference type="ARBA" id="ARBA00022840"/>
    </source>
</evidence>
<evidence type="ECO:0000256" key="10">
    <source>
        <dbReference type="ARBA" id="ARBA00022917"/>
    </source>
</evidence>
<evidence type="ECO:0000259" key="15">
    <source>
        <dbReference type="PROSITE" id="PS50862"/>
    </source>
</evidence>
<dbReference type="GO" id="GO:0004826">
    <property type="term" value="F:phenylalanine-tRNA ligase activity"/>
    <property type="evidence" value="ECO:0007669"/>
    <property type="project" value="UniProtKB-UniRule"/>
</dbReference>
<gene>
    <name evidence="13" type="primary">pheS</name>
    <name evidence="16" type="ORF">ER308_19620</name>
</gene>
<dbReference type="GO" id="GO:0000049">
    <property type="term" value="F:tRNA binding"/>
    <property type="evidence" value="ECO:0007669"/>
    <property type="project" value="InterPro"/>
</dbReference>
<proteinExistence type="inferred from homology"/>
<dbReference type="EMBL" id="CP036402">
    <property type="protein sequence ID" value="QBI21560.1"/>
    <property type="molecule type" value="Genomic_DNA"/>
</dbReference>
<keyword evidence="4 13" id="KW-0963">Cytoplasm</keyword>
<evidence type="ECO:0000256" key="7">
    <source>
        <dbReference type="ARBA" id="ARBA00022741"/>
    </source>
</evidence>
<dbReference type="OrthoDB" id="9800719at2"/>
<dbReference type="Pfam" id="PF02912">
    <property type="entry name" value="Phe_tRNA-synt_N"/>
    <property type="match status" value="1"/>
</dbReference>
<evidence type="ECO:0000256" key="5">
    <source>
        <dbReference type="ARBA" id="ARBA00022598"/>
    </source>
</evidence>
<evidence type="ECO:0000256" key="3">
    <source>
        <dbReference type="ARBA" id="ARBA00011209"/>
    </source>
</evidence>
<dbReference type="CDD" id="cd00496">
    <property type="entry name" value="PheRS_alpha_core"/>
    <property type="match status" value="1"/>
</dbReference>
<dbReference type="InterPro" id="IPR022911">
    <property type="entry name" value="Phe_tRNA_ligase_alpha1_bac"/>
</dbReference>
<dbReference type="PANTHER" id="PTHR11538">
    <property type="entry name" value="PHENYLALANYL-TRNA SYNTHETASE"/>
    <property type="match status" value="1"/>
</dbReference>
<comment type="catalytic activity">
    <reaction evidence="12 13">
        <text>tRNA(Phe) + L-phenylalanine + ATP = L-phenylalanyl-tRNA(Phe) + AMP + diphosphate + H(+)</text>
        <dbReference type="Rhea" id="RHEA:19413"/>
        <dbReference type="Rhea" id="RHEA-COMP:9668"/>
        <dbReference type="Rhea" id="RHEA-COMP:9699"/>
        <dbReference type="ChEBI" id="CHEBI:15378"/>
        <dbReference type="ChEBI" id="CHEBI:30616"/>
        <dbReference type="ChEBI" id="CHEBI:33019"/>
        <dbReference type="ChEBI" id="CHEBI:58095"/>
        <dbReference type="ChEBI" id="CHEBI:78442"/>
        <dbReference type="ChEBI" id="CHEBI:78531"/>
        <dbReference type="ChEBI" id="CHEBI:456215"/>
        <dbReference type="EC" id="6.1.1.20"/>
    </reaction>
</comment>
<dbReference type="KEGG" id="erz:ER308_19620"/>
<dbReference type="InterPro" id="IPR045864">
    <property type="entry name" value="aa-tRNA-synth_II/BPL/LPL"/>
</dbReference>
<evidence type="ECO:0000313" key="17">
    <source>
        <dbReference type="Proteomes" id="UP000291469"/>
    </source>
</evidence>
<evidence type="ECO:0000256" key="14">
    <source>
        <dbReference type="SAM" id="Coils"/>
    </source>
</evidence>
<dbReference type="InterPro" id="IPR004188">
    <property type="entry name" value="Phe-tRNA_ligase_II_N"/>
</dbReference>
<evidence type="ECO:0000256" key="13">
    <source>
        <dbReference type="HAMAP-Rule" id="MF_00281"/>
    </source>
</evidence>
<comment type="similarity">
    <text evidence="2 13">Belongs to the class-II aminoacyl-tRNA synthetase family. Phe-tRNA synthetase alpha subunit type 1 subfamily.</text>
</comment>
<evidence type="ECO:0000256" key="2">
    <source>
        <dbReference type="ARBA" id="ARBA00010207"/>
    </source>
</evidence>
<evidence type="ECO:0000256" key="12">
    <source>
        <dbReference type="ARBA" id="ARBA00049255"/>
    </source>
</evidence>
<evidence type="ECO:0000256" key="6">
    <source>
        <dbReference type="ARBA" id="ARBA00022723"/>
    </source>
</evidence>
<dbReference type="NCBIfam" id="TIGR00468">
    <property type="entry name" value="pheS"/>
    <property type="match status" value="1"/>
</dbReference>
<evidence type="ECO:0000256" key="11">
    <source>
        <dbReference type="ARBA" id="ARBA00023146"/>
    </source>
</evidence>
<evidence type="ECO:0000256" key="1">
    <source>
        <dbReference type="ARBA" id="ARBA00004496"/>
    </source>
</evidence>
<dbReference type="Proteomes" id="UP000291469">
    <property type="component" value="Chromosome"/>
</dbReference>
<dbReference type="InterPro" id="IPR002319">
    <property type="entry name" value="Phenylalanyl-tRNA_Synthase"/>
</dbReference>
<dbReference type="GO" id="GO:0005737">
    <property type="term" value="C:cytoplasm"/>
    <property type="evidence" value="ECO:0007669"/>
    <property type="project" value="UniProtKB-SubCell"/>
</dbReference>
<dbReference type="InterPro" id="IPR010978">
    <property type="entry name" value="tRNA-bd_arm"/>
</dbReference>
<keyword evidence="9 13" id="KW-0460">Magnesium</keyword>
<dbReference type="HAMAP" id="MF_00281">
    <property type="entry name" value="Phe_tRNA_synth_alpha1"/>
    <property type="match status" value="1"/>
</dbReference>
<dbReference type="SUPFAM" id="SSF46589">
    <property type="entry name" value="tRNA-binding arm"/>
    <property type="match status" value="1"/>
</dbReference>
<name>A0A411YK52_9ACTN</name>
<keyword evidence="10 13" id="KW-0648">Protein biosynthesis</keyword>
<comment type="subcellular location">
    <subcellularLocation>
        <location evidence="1 13">Cytoplasm</location>
    </subcellularLocation>
</comment>
<dbReference type="EC" id="6.1.1.20" evidence="13"/>